<feature type="signal peptide" evidence="1">
    <location>
        <begin position="1"/>
        <end position="19"/>
    </location>
</feature>
<keyword evidence="1" id="KW-0732">Signal</keyword>
<dbReference type="EMBL" id="JAUTWS010000007">
    <property type="protein sequence ID" value="MDO9708517.1"/>
    <property type="molecule type" value="Genomic_DNA"/>
</dbReference>
<organism evidence="2 3">
    <name type="scientific">Paracraurococcus lichenis</name>
    <dbReference type="NCBI Taxonomy" id="3064888"/>
    <lineage>
        <taxon>Bacteria</taxon>
        <taxon>Pseudomonadati</taxon>
        <taxon>Pseudomonadota</taxon>
        <taxon>Alphaproteobacteria</taxon>
        <taxon>Acetobacterales</taxon>
        <taxon>Roseomonadaceae</taxon>
        <taxon>Paracraurococcus</taxon>
    </lineage>
</organism>
<keyword evidence="3" id="KW-1185">Reference proteome</keyword>
<evidence type="ECO:0000256" key="1">
    <source>
        <dbReference type="SAM" id="SignalP"/>
    </source>
</evidence>
<evidence type="ECO:0008006" key="4">
    <source>
        <dbReference type="Google" id="ProtNLM"/>
    </source>
</evidence>
<sequence>MSRPWLRATLLATSLAMLSACERPPGWQNTLALQIGAPPPNAAEIRAAQTTQVTAPEQPLLVEATQVLQDLGFTVEESAPQIGVLAGSKDRDATEAGQVAVQVAATVALALIGVRYQPVWDTDQVIRTTLTTQPRGPRDSALRVSFERIVTNNQGASRVEILTGPEYSAGFFEKIRSGLASGG</sequence>
<reference evidence="2 3" key="1">
    <citation type="submission" date="2023-08" db="EMBL/GenBank/DDBJ databases">
        <title>The draft genome sequence of Paracraurococcus sp. LOR1-02.</title>
        <authorList>
            <person name="Kingkaew E."/>
            <person name="Tanasupawat S."/>
        </authorList>
    </citation>
    <scope>NUCLEOTIDE SEQUENCE [LARGE SCALE GENOMIC DNA]</scope>
    <source>
        <strain evidence="2 3">LOR1-02</strain>
    </source>
</reference>
<feature type="chain" id="PRO_5045881040" description="Penicillin-binding protein activator LpoB" evidence="1">
    <location>
        <begin position="20"/>
        <end position="183"/>
    </location>
</feature>
<proteinExistence type="predicted"/>
<accession>A0ABT9DX90</accession>
<dbReference type="RefSeq" id="WP_305103386.1">
    <property type="nucleotide sequence ID" value="NZ_JAUTWS010000007.1"/>
</dbReference>
<protein>
    <recommendedName>
        <fullName evidence="4">Penicillin-binding protein activator LpoB</fullName>
    </recommendedName>
</protein>
<name>A0ABT9DX90_9PROT</name>
<comment type="caution">
    <text evidence="2">The sequence shown here is derived from an EMBL/GenBank/DDBJ whole genome shotgun (WGS) entry which is preliminary data.</text>
</comment>
<evidence type="ECO:0000313" key="3">
    <source>
        <dbReference type="Proteomes" id="UP001243009"/>
    </source>
</evidence>
<dbReference type="PROSITE" id="PS51257">
    <property type="entry name" value="PROKAR_LIPOPROTEIN"/>
    <property type="match status" value="1"/>
</dbReference>
<gene>
    <name evidence="2" type="ORF">Q7A36_09190</name>
</gene>
<dbReference type="Proteomes" id="UP001243009">
    <property type="component" value="Unassembled WGS sequence"/>
</dbReference>
<evidence type="ECO:0000313" key="2">
    <source>
        <dbReference type="EMBL" id="MDO9708517.1"/>
    </source>
</evidence>